<keyword evidence="1 9" id="KW-0806">Transcription termination</keyword>
<keyword evidence="15" id="KW-1185">Reference proteome</keyword>
<dbReference type="Pfam" id="PF07498">
    <property type="entry name" value="Rho_N"/>
    <property type="match status" value="1"/>
</dbReference>
<dbReference type="NCBIfam" id="NF006886">
    <property type="entry name" value="PRK09376.1"/>
    <property type="match status" value="1"/>
</dbReference>
<dbReference type="GO" id="GO:0005829">
    <property type="term" value="C:cytosol"/>
    <property type="evidence" value="ECO:0007669"/>
    <property type="project" value="UniProtKB-ARBA"/>
</dbReference>
<dbReference type="NCBIfam" id="TIGR00767">
    <property type="entry name" value="rho"/>
    <property type="match status" value="1"/>
</dbReference>
<dbReference type="EC" id="3.6.4.-" evidence="9 10"/>
<dbReference type="InterPro" id="IPR004665">
    <property type="entry name" value="Term_rho"/>
</dbReference>
<keyword evidence="5 9" id="KW-0067">ATP-binding</keyword>
<evidence type="ECO:0000256" key="12">
    <source>
        <dbReference type="SAM" id="MobiDB-lite"/>
    </source>
</evidence>
<dbReference type="SMART" id="SM00959">
    <property type="entry name" value="Rho_N"/>
    <property type="match status" value="1"/>
</dbReference>
<feature type="compositionally biased region" description="Low complexity" evidence="12">
    <location>
        <begin position="135"/>
        <end position="154"/>
    </location>
</feature>
<dbReference type="PROSITE" id="PS51856">
    <property type="entry name" value="RHO_RNA_BD"/>
    <property type="match status" value="1"/>
</dbReference>
<dbReference type="SUPFAM" id="SSF52540">
    <property type="entry name" value="P-loop containing nucleoside triphosphate hydrolases"/>
    <property type="match status" value="1"/>
</dbReference>
<evidence type="ECO:0000256" key="3">
    <source>
        <dbReference type="ARBA" id="ARBA00022801"/>
    </source>
</evidence>
<proteinExistence type="inferred from homology"/>
<keyword evidence="6 9" id="KW-0694">RNA-binding</keyword>
<dbReference type="InterPro" id="IPR011113">
    <property type="entry name" value="Rho_RNA-bd"/>
</dbReference>
<dbReference type="InterPro" id="IPR011112">
    <property type="entry name" value="Rho-like_N"/>
</dbReference>
<dbReference type="PANTHER" id="PTHR46425:SF1">
    <property type="entry name" value="TRANSCRIPTION TERMINATION FACTOR RHO"/>
    <property type="match status" value="1"/>
</dbReference>
<dbReference type="Gene3D" id="1.10.720.10">
    <property type="match status" value="1"/>
</dbReference>
<feature type="binding site" evidence="9">
    <location>
        <begin position="312"/>
        <end position="317"/>
    </location>
    <ligand>
        <name>ATP</name>
        <dbReference type="ChEBI" id="CHEBI:30616"/>
    </ligand>
</feature>
<dbReference type="InterPro" id="IPR027417">
    <property type="entry name" value="P-loop_NTPase"/>
</dbReference>
<evidence type="ECO:0000256" key="9">
    <source>
        <dbReference type="HAMAP-Rule" id="MF_01884"/>
    </source>
</evidence>
<feature type="binding site" evidence="9">
    <location>
        <position position="343"/>
    </location>
    <ligand>
        <name>ATP</name>
        <dbReference type="ChEBI" id="CHEBI:30616"/>
    </ligand>
</feature>
<evidence type="ECO:0000256" key="1">
    <source>
        <dbReference type="ARBA" id="ARBA00022472"/>
    </source>
</evidence>
<comment type="caution">
    <text evidence="14">The sequence shown here is derived from an EMBL/GenBank/DDBJ whole genome shotgun (WGS) entry which is preliminary data.</text>
</comment>
<dbReference type="GO" id="GO:0006353">
    <property type="term" value="P:DNA-templated transcription termination"/>
    <property type="evidence" value="ECO:0007669"/>
    <property type="project" value="UniProtKB-UniRule"/>
</dbReference>
<evidence type="ECO:0000256" key="7">
    <source>
        <dbReference type="ARBA" id="ARBA00023015"/>
    </source>
</evidence>
<dbReference type="InterPro" id="IPR041703">
    <property type="entry name" value="Rho_factor_ATP-bd"/>
</dbReference>
<dbReference type="GO" id="GO:0016787">
    <property type="term" value="F:hydrolase activity"/>
    <property type="evidence" value="ECO:0007669"/>
    <property type="project" value="UniProtKB-KW"/>
</dbReference>
<reference evidence="14 15" key="1">
    <citation type="submission" date="2019-01" db="EMBL/GenBank/DDBJ databases">
        <title>Lacibacter sp. strain TTM-7.</title>
        <authorList>
            <person name="Chen W.-M."/>
        </authorList>
    </citation>
    <scope>NUCLEOTIDE SEQUENCE [LARGE SCALE GENOMIC DNA]</scope>
    <source>
        <strain evidence="14 15">TTM-7</strain>
    </source>
</reference>
<feature type="region of interest" description="Disordered" evidence="12">
    <location>
        <begin position="47"/>
        <end position="162"/>
    </location>
</feature>
<dbReference type="Pfam" id="PF07497">
    <property type="entry name" value="Rho_RNA_bind"/>
    <property type="match status" value="1"/>
</dbReference>
<evidence type="ECO:0000259" key="13">
    <source>
        <dbReference type="PROSITE" id="PS51856"/>
    </source>
</evidence>
<name>A0A4Q1CJ75_9BACT</name>
<dbReference type="Pfam" id="PF00006">
    <property type="entry name" value="ATP-synt_ab"/>
    <property type="match status" value="1"/>
</dbReference>
<dbReference type="HAMAP" id="MF_01884">
    <property type="entry name" value="Rho"/>
    <property type="match status" value="1"/>
</dbReference>
<evidence type="ECO:0000256" key="11">
    <source>
        <dbReference type="PROSITE-ProRule" id="PRU01203"/>
    </source>
</evidence>
<evidence type="ECO:0000256" key="4">
    <source>
        <dbReference type="ARBA" id="ARBA00022806"/>
    </source>
</evidence>
<dbReference type="Gene3D" id="2.40.50.140">
    <property type="entry name" value="Nucleic acid-binding proteins"/>
    <property type="match status" value="1"/>
</dbReference>
<dbReference type="InterPro" id="IPR036269">
    <property type="entry name" value="Rho_N_sf"/>
</dbReference>
<dbReference type="OrthoDB" id="9805197at2"/>
<dbReference type="GO" id="GO:0004386">
    <property type="term" value="F:helicase activity"/>
    <property type="evidence" value="ECO:0007669"/>
    <property type="project" value="UniProtKB-UniRule"/>
</dbReference>
<evidence type="ECO:0000256" key="5">
    <source>
        <dbReference type="ARBA" id="ARBA00022840"/>
    </source>
</evidence>
<comment type="function">
    <text evidence="9">Facilitates transcription termination by a mechanism that involves Rho binding to the nascent RNA, activation of Rho's RNA-dependent ATPase activity, and release of the mRNA from the DNA template.</text>
</comment>
<evidence type="ECO:0000256" key="10">
    <source>
        <dbReference type="NCBIfam" id="TIGR00767"/>
    </source>
</evidence>
<keyword evidence="4 9" id="KW-0347">Helicase</keyword>
<dbReference type="GO" id="GO:0005524">
    <property type="term" value="F:ATP binding"/>
    <property type="evidence" value="ECO:0007669"/>
    <property type="project" value="UniProtKB-UniRule"/>
</dbReference>
<dbReference type="Gene3D" id="3.40.50.300">
    <property type="entry name" value="P-loop containing nucleotide triphosphate hydrolases"/>
    <property type="match status" value="1"/>
</dbReference>
<dbReference type="PANTHER" id="PTHR46425">
    <property type="entry name" value="TRANSCRIPTION TERMINATION FACTOR RHO"/>
    <property type="match status" value="1"/>
</dbReference>
<evidence type="ECO:0000313" key="14">
    <source>
        <dbReference type="EMBL" id="RXK60701.1"/>
    </source>
</evidence>
<dbReference type="SMART" id="SM00382">
    <property type="entry name" value="AAA"/>
    <property type="match status" value="1"/>
</dbReference>
<gene>
    <name evidence="9" type="primary">rho</name>
    <name evidence="14" type="ORF">ESA94_09570</name>
</gene>
<dbReference type="Proteomes" id="UP000290204">
    <property type="component" value="Unassembled WGS sequence"/>
</dbReference>
<sequence>MYDILQLNDMLVPELLDIAEQLKITGAKKMDKQQLVYKILDKQAVMSSETKAGAEEKGKRKRIVKTTTASGTEEAVVESGDEADAPAKSKKKKEEAGAPQKKAIKKNDKPATSEPIIPAGFIIPGEDDFVAGPPEMELSELLSESVQEAEAAPAPERPAHQQQRHQYPQKKEQAFNIEFDGVIQGEGVLEMMPDGYGFLRSSDYNYLSSPDDIYVSPSQIKLFGLKTGDTVYGSVRPPKEGEKYFALLKVDTINGKRPEEVRDRVPFDYLTPLFPFEKLNLSTTSSNYSTRIMDLFTPIGKGQRGLIVAQPKVGKTVLLKEVANAIAENHPEVYLIVLLVDERPEEVTDMERSVKAEVVASTFDEPAEKHVKVSTIILQKAKRLVECGHDVVILLDSITRLARAHNTVAPASGKVLSGGVEANAMQKPKQFFGAARKIENGGSLTILATALVDTGSKMDEVIFEEFKGTGNMELALDRKLANKRIFPAIDIVASSTRRDDLLLDKDVAKRMWVLRKHMADMNTEEAMNTLLQHMRGTKDNMEFLTSMNG</sequence>
<organism evidence="14 15">
    <name type="scientific">Lacibacter luteus</name>
    <dbReference type="NCBI Taxonomy" id="2508719"/>
    <lineage>
        <taxon>Bacteria</taxon>
        <taxon>Pseudomonadati</taxon>
        <taxon>Bacteroidota</taxon>
        <taxon>Chitinophagia</taxon>
        <taxon>Chitinophagales</taxon>
        <taxon>Chitinophagaceae</taxon>
        <taxon>Lacibacter</taxon>
    </lineage>
</organism>
<dbReference type="InterPro" id="IPR003593">
    <property type="entry name" value="AAA+_ATPase"/>
</dbReference>
<comment type="caution">
    <text evidence="9">Lacks conserved residue(s) required for the propagation of feature annotation.</text>
</comment>
<comment type="subunit">
    <text evidence="9">Homohexamer. The homohexamer assembles into an open ring structure.</text>
</comment>
<evidence type="ECO:0000256" key="6">
    <source>
        <dbReference type="ARBA" id="ARBA00022884"/>
    </source>
</evidence>
<accession>A0A4Q1CJ75</accession>
<dbReference type="InterPro" id="IPR000194">
    <property type="entry name" value="ATPase_F1/V1/A1_a/bsu_nucl-bd"/>
</dbReference>
<comment type="similarity">
    <text evidence="9 11">Belongs to the Rho family.</text>
</comment>
<dbReference type="InterPro" id="IPR012340">
    <property type="entry name" value="NA-bd_OB-fold"/>
</dbReference>
<keyword evidence="2 9" id="KW-0547">Nucleotide-binding</keyword>
<dbReference type="GO" id="GO:0003723">
    <property type="term" value="F:RNA binding"/>
    <property type="evidence" value="ECO:0007669"/>
    <property type="project" value="UniProtKB-UniRule"/>
</dbReference>
<keyword evidence="8 9" id="KW-0804">Transcription</keyword>
<dbReference type="CDD" id="cd04459">
    <property type="entry name" value="Rho_CSD"/>
    <property type="match status" value="1"/>
</dbReference>
<keyword evidence="3 9" id="KW-0378">Hydrolase</keyword>
<evidence type="ECO:0000313" key="15">
    <source>
        <dbReference type="Proteomes" id="UP000290204"/>
    </source>
</evidence>
<dbReference type="SMART" id="SM00357">
    <property type="entry name" value="CSP"/>
    <property type="match status" value="1"/>
</dbReference>
<dbReference type="CDD" id="cd01128">
    <property type="entry name" value="rho_factor_C"/>
    <property type="match status" value="1"/>
</dbReference>
<dbReference type="AlphaFoldDB" id="A0A4Q1CJ75"/>
<evidence type="ECO:0000256" key="2">
    <source>
        <dbReference type="ARBA" id="ARBA00022741"/>
    </source>
</evidence>
<dbReference type="GO" id="GO:0008186">
    <property type="term" value="F:ATP-dependent activity, acting on RNA"/>
    <property type="evidence" value="ECO:0007669"/>
    <property type="project" value="UniProtKB-UniRule"/>
</dbReference>
<feature type="domain" description="Rho RNA-BD" evidence="13">
    <location>
        <begin position="182"/>
        <end position="257"/>
    </location>
</feature>
<dbReference type="SUPFAM" id="SSF50249">
    <property type="entry name" value="Nucleic acid-binding proteins"/>
    <property type="match status" value="1"/>
</dbReference>
<dbReference type="InterPro" id="IPR011129">
    <property type="entry name" value="CSD"/>
</dbReference>
<dbReference type="SUPFAM" id="SSF68912">
    <property type="entry name" value="Rho N-terminal domain-like"/>
    <property type="match status" value="1"/>
</dbReference>
<evidence type="ECO:0000256" key="8">
    <source>
        <dbReference type="ARBA" id="ARBA00023163"/>
    </source>
</evidence>
<feature type="compositionally biased region" description="Acidic residues" evidence="12">
    <location>
        <begin position="75"/>
        <end position="84"/>
    </location>
</feature>
<feature type="binding site" evidence="9">
    <location>
        <begin position="300"/>
        <end position="305"/>
    </location>
    <ligand>
        <name>ATP</name>
        <dbReference type="ChEBI" id="CHEBI:30616"/>
    </ligand>
</feature>
<keyword evidence="7 9" id="KW-0805">Transcription regulation</keyword>
<dbReference type="EMBL" id="SDHW01000002">
    <property type="protein sequence ID" value="RXK60701.1"/>
    <property type="molecule type" value="Genomic_DNA"/>
</dbReference>
<protein>
    <recommendedName>
        <fullName evidence="9 10">Transcription termination factor Rho</fullName>
        <ecNumber evidence="9 10">3.6.4.-</ecNumber>
    </recommendedName>
    <alternativeName>
        <fullName evidence="9">ATP-dependent helicase Rho</fullName>
    </alternativeName>
</protein>